<dbReference type="GO" id="GO:0016810">
    <property type="term" value="F:hydrolase activity, acting on carbon-nitrogen (but not peptide) bonds"/>
    <property type="evidence" value="ECO:0007669"/>
    <property type="project" value="InterPro"/>
</dbReference>
<keyword evidence="2" id="KW-0378">Hydrolase</keyword>
<dbReference type="Gene3D" id="3.20.20.140">
    <property type="entry name" value="Metal-dependent hydrolases"/>
    <property type="match status" value="1"/>
</dbReference>
<dbReference type="Proteomes" id="UP000596130">
    <property type="component" value="Chromosome"/>
</dbReference>
<dbReference type="InterPro" id="IPR011059">
    <property type="entry name" value="Metal-dep_hydrolase_composite"/>
</dbReference>
<organism evidence="2 3">
    <name type="scientific">Streptomyces alfalfae</name>
    <dbReference type="NCBI Taxonomy" id="1642299"/>
    <lineage>
        <taxon>Bacteria</taxon>
        <taxon>Bacillati</taxon>
        <taxon>Actinomycetota</taxon>
        <taxon>Actinomycetes</taxon>
        <taxon>Kitasatosporales</taxon>
        <taxon>Streptomycetaceae</taxon>
        <taxon>Streptomyces</taxon>
    </lineage>
</organism>
<dbReference type="InterPro" id="IPR006680">
    <property type="entry name" value="Amidohydro-rel"/>
</dbReference>
<dbReference type="InterPro" id="IPR032466">
    <property type="entry name" value="Metal_Hydrolase"/>
</dbReference>
<dbReference type="AlphaFoldDB" id="A0A7T4U1M9"/>
<gene>
    <name evidence="2" type="ORF">I8755_33100</name>
</gene>
<reference evidence="2 3" key="1">
    <citation type="submission" date="2020-12" db="EMBL/GenBank/DDBJ databases">
        <title>Identification and biosynthesis of polyene macrolides produced by Streptomyces alfalfae Men-myco-93-63.</title>
        <authorList>
            <person name="Liu D."/>
            <person name="Li Y."/>
            <person name="Liu L."/>
            <person name="Han X."/>
            <person name="Shen F."/>
        </authorList>
    </citation>
    <scope>NUCLEOTIDE SEQUENCE [LARGE SCALE GENOMIC DNA]</scope>
    <source>
        <strain evidence="2 3">Men-myco-93-63</strain>
    </source>
</reference>
<dbReference type="RefSeq" id="WP_198504339.1">
    <property type="nucleotide sequence ID" value="NZ_CP065959.1"/>
</dbReference>
<dbReference type="PANTHER" id="PTHR43135:SF3">
    <property type="entry name" value="ALPHA-D-RIBOSE 1-METHYLPHOSPHONATE 5-TRIPHOSPHATE DIPHOSPHATASE"/>
    <property type="match status" value="1"/>
</dbReference>
<evidence type="ECO:0000313" key="3">
    <source>
        <dbReference type="Proteomes" id="UP000596130"/>
    </source>
</evidence>
<dbReference type="EMBL" id="CP065959">
    <property type="protein sequence ID" value="QQC92672.1"/>
    <property type="molecule type" value="Genomic_DNA"/>
</dbReference>
<dbReference type="SUPFAM" id="SSF51556">
    <property type="entry name" value="Metallo-dependent hydrolases"/>
    <property type="match status" value="1"/>
</dbReference>
<dbReference type="InterPro" id="IPR057744">
    <property type="entry name" value="OTAase-like"/>
</dbReference>
<dbReference type="Pfam" id="PF01979">
    <property type="entry name" value="Amidohydro_1"/>
    <property type="match status" value="1"/>
</dbReference>
<evidence type="ECO:0000313" key="2">
    <source>
        <dbReference type="EMBL" id="QQC92672.1"/>
    </source>
</evidence>
<dbReference type="Gene3D" id="2.30.40.10">
    <property type="entry name" value="Urease, subunit C, domain 1"/>
    <property type="match status" value="1"/>
</dbReference>
<proteinExistence type="predicted"/>
<dbReference type="PANTHER" id="PTHR43135">
    <property type="entry name" value="ALPHA-D-RIBOSE 1-METHYLPHOSPHONATE 5-TRIPHOSPHATE DIPHOSPHATASE"/>
    <property type="match status" value="1"/>
</dbReference>
<dbReference type="InterPro" id="IPR051781">
    <property type="entry name" value="Metallo-dep_Hydrolase"/>
</dbReference>
<accession>A0A7T4U1M9</accession>
<name>A0A7T4U1M9_9ACTN</name>
<evidence type="ECO:0000259" key="1">
    <source>
        <dbReference type="Pfam" id="PF01979"/>
    </source>
</evidence>
<sequence length="392" mass="41288">MPEPIAGIDVRVRGRRITETGASLPPGPDTDVIALPGHTLLPGLIDCHVHVVDEALDTQPLSYQVLSAVPVLRSLLSHGFTTVRDLGGADQPVNVSLKRAVADGLIPGPRMMVAPNMLSARGGHGDKTPHLAGRYGLEIGSLADGCDAVIQAVRTQARAGADWIKAAVSGGFSSPIDTPLDLGFTQGELNALVQAATDRNLPTAAHAFSDEAVRRAISAGVRSIEHACLASAATLRLAADAGIVVVPTQYAQMYYVDRLDDELFWQDRPDSLRATYAQHADALRAGLPDVAASGVPIAFGTDAGMFPHEENWREFPTLVTNGFTPQQALGAATTQAAALLRRPDLGHIAPGALADLVAIPGNPFEDIAAMEHTDFVMQDGNVVRRTHSVSAE</sequence>
<dbReference type="SUPFAM" id="SSF51338">
    <property type="entry name" value="Composite domain of metallo-dependent hydrolases"/>
    <property type="match status" value="1"/>
</dbReference>
<feature type="domain" description="Amidohydrolase-related" evidence="1">
    <location>
        <begin position="39"/>
        <end position="383"/>
    </location>
</feature>
<dbReference type="CDD" id="cd01299">
    <property type="entry name" value="Met_dep_hydrolase_A"/>
    <property type="match status" value="1"/>
</dbReference>
<protein>
    <submittedName>
        <fullName evidence="2">Amidohydrolase family protein</fullName>
    </submittedName>
</protein>